<keyword evidence="2" id="KW-1185">Reference proteome</keyword>
<evidence type="ECO:0008006" key="3">
    <source>
        <dbReference type="Google" id="ProtNLM"/>
    </source>
</evidence>
<evidence type="ECO:0000313" key="2">
    <source>
        <dbReference type="Proteomes" id="UP001312893"/>
    </source>
</evidence>
<dbReference type="InterPro" id="IPR013320">
    <property type="entry name" value="ConA-like_dom_sf"/>
</dbReference>
<sequence length="260" mass="27398">MTDITDIGMTIVSKGARAIRRAISIPAPLSGLEYLNFFCNNPDSPDSKRNLTRNLIRGKKPGVIVGAPQLNDRSVTCHSLVNYIDSGVTQTESMTLIAIAKAPAVAAESAVLSNFNGPKPGGGTSQGTGIMFRPDNFYYNNAVKKSDGALDLVVMGMAYKAGEWAIVEARSSPDINGGGVWLTQNGSLSSKSWNLPQGGSISTGGNIMIGSLGGSLGGVNGMPSEIAAAAIFSRALTTDEIVAFRSWMKSILQYQYGWTL</sequence>
<dbReference type="SUPFAM" id="SSF49899">
    <property type="entry name" value="Concanavalin A-like lectins/glucanases"/>
    <property type="match status" value="1"/>
</dbReference>
<name>A0ABU9FBV4_9ENTR</name>
<protein>
    <recommendedName>
        <fullName evidence="3">Phage tail protein</fullName>
    </recommendedName>
</protein>
<proteinExistence type="predicted"/>
<dbReference type="Proteomes" id="UP001312893">
    <property type="component" value="Unassembled WGS sequence"/>
</dbReference>
<reference evidence="1 2" key="1">
    <citation type="submission" date="2024-04" db="EMBL/GenBank/DDBJ databases">
        <title>Two novel Raoultella species associated with bleeding cankers of broadleaf hosts, Raoultella scottia sp. nov. and Raoultella lignicola sp. nov.</title>
        <authorList>
            <person name="Brady C.L."/>
        </authorList>
    </citation>
    <scope>NUCLEOTIDE SEQUENCE [LARGE SCALE GENOMIC DNA]</scope>
    <source>
        <strain evidence="1 2">TW_WC1a.1</strain>
    </source>
</reference>
<dbReference type="RefSeq" id="WP_331851227.1">
    <property type="nucleotide sequence ID" value="NZ_JARXNK020000104.1"/>
</dbReference>
<gene>
    <name evidence="1" type="ORF">QFI96_014705</name>
</gene>
<dbReference type="EMBL" id="JARXNK020000104">
    <property type="protein sequence ID" value="MEL0552944.1"/>
    <property type="molecule type" value="Genomic_DNA"/>
</dbReference>
<accession>A0ABU9FBV4</accession>
<organism evidence="1 2">
    <name type="scientific">Raoultella lignicola</name>
    <dbReference type="NCBI Taxonomy" id="3040939"/>
    <lineage>
        <taxon>Bacteria</taxon>
        <taxon>Pseudomonadati</taxon>
        <taxon>Pseudomonadota</taxon>
        <taxon>Gammaproteobacteria</taxon>
        <taxon>Enterobacterales</taxon>
        <taxon>Enterobacteriaceae</taxon>
        <taxon>Klebsiella/Raoultella group</taxon>
        <taxon>Raoultella</taxon>
    </lineage>
</organism>
<dbReference type="Gene3D" id="2.60.120.200">
    <property type="match status" value="1"/>
</dbReference>
<evidence type="ECO:0000313" key="1">
    <source>
        <dbReference type="EMBL" id="MEL0552944.1"/>
    </source>
</evidence>
<comment type="caution">
    <text evidence="1">The sequence shown here is derived from an EMBL/GenBank/DDBJ whole genome shotgun (WGS) entry which is preliminary data.</text>
</comment>